<proteinExistence type="predicted"/>
<dbReference type="Pfam" id="PF00561">
    <property type="entry name" value="Abhydrolase_1"/>
    <property type="match status" value="1"/>
</dbReference>
<evidence type="ECO:0000313" key="3">
    <source>
        <dbReference type="Proteomes" id="UP001560296"/>
    </source>
</evidence>
<evidence type="ECO:0000313" key="2">
    <source>
        <dbReference type="EMBL" id="MEX6503241.1"/>
    </source>
</evidence>
<dbReference type="PRINTS" id="PR00111">
    <property type="entry name" value="ABHYDROLASE"/>
</dbReference>
<name>A0ABV3YV86_9PSED</name>
<protein>
    <submittedName>
        <fullName evidence="2">Alpha/beta fold hydrolase</fullName>
    </submittedName>
</protein>
<organism evidence="2 3">
    <name type="scientific">Pseudomonas zhanjiangensis</name>
    <dbReference type="NCBI Taxonomy" id="3239015"/>
    <lineage>
        <taxon>Bacteria</taxon>
        <taxon>Pseudomonadati</taxon>
        <taxon>Pseudomonadota</taxon>
        <taxon>Gammaproteobacteria</taxon>
        <taxon>Pseudomonadales</taxon>
        <taxon>Pseudomonadaceae</taxon>
        <taxon>Pseudomonas</taxon>
    </lineage>
</organism>
<dbReference type="InterPro" id="IPR050266">
    <property type="entry name" value="AB_hydrolase_sf"/>
</dbReference>
<accession>A0ABV3YV86</accession>
<sequence length="313" mass="34684">MKKLLLAIFLLIGVSATALYLSPGAQFTGLQWLGRQVAGLSNEQTEVADLSIHYYRGGPTNGETLLMIHGFAADKDNWLRFARHFTERYDVIAIDLPGFGDSSRPEGSSYDVGTQVERIAAFTQALKIDKLHLLGNSMGGHIAALYAARYPRQVLSLGLLANAGISAPQKSELLSRLEQNRSNPLLVNSTEDFERLLDLVFVEVPPLPAALKTYLAERAIARHAHHRRIFRQLVERYIPLEPELPKVQAPTLLLWGDRDRVLDASSIAVMRPLLSQPSVVLMKDCGHAPMIERPQETALHYQAFLDKIATSGS</sequence>
<dbReference type="Proteomes" id="UP001560296">
    <property type="component" value="Unassembled WGS sequence"/>
</dbReference>
<comment type="caution">
    <text evidence="2">The sequence shown here is derived from an EMBL/GenBank/DDBJ whole genome shotgun (WGS) entry which is preliminary data.</text>
</comment>
<dbReference type="InterPro" id="IPR029058">
    <property type="entry name" value="AB_hydrolase_fold"/>
</dbReference>
<dbReference type="RefSeq" id="WP_369288201.1">
    <property type="nucleotide sequence ID" value="NZ_JBFTEG010000011.1"/>
</dbReference>
<keyword evidence="3" id="KW-1185">Reference proteome</keyword>
<dbReference type="PANTHER" id="PTHR43798">
    <property type="entry name" value="MONOACYLGLYCEROL LIPASE"/>
    <property type="match status" value="1"/>
</dbReference>
<dbReference type="Gene3D" id="3.40.50.1820">
    <property type="entry name" value="alpha/beta hydrolase"/>
    <property type="match status" value="1"/>
</dbReference>
<dbReference type="PANTHER" id="PTHR43798:SF5">
    <property type="entry name" value="MONOACYLGLYCEROL LIPASE ABHD6"/>
    <property type="match status" value="1"/>
</dbReference>
<dbReference type="GO" id="GO:0016787">
    <property type="term" value="F:hydrolase activity"/>
    <property type="evidence" value="ECO:0007669"/>
    <property type="project" value="UniProtKB-KW"/>
</dbReference>
<dbReference type="InterPro" id="IPR000639">
    <property type="entry name" value="Epox_hydrolase-like"/>
</dbReference>
<gene>
    <name evidence="2" type="ORF">AB5S05_14335</name>
</gene>
<dbReference type="InterPro" id="IPR000073">
    <property type="entry name" value="AB_hydrolase_1"/>
</dbReference>
<dbReference type="EMBL" id="JBFTEG010000011">
    <property type="protein sequence ID" value="MEX6503241.1"/>
    <property type="molecule type" value="Genomic_DNA"/>
</dbReference>
<reference evidence="2 3" key="1">
    <citation type="submission" date="2024-07" db="EMBL/GenBank/DDBJ databases">
        <authorList>
            <person name="Li M."/>
        </authorList>
    </citation>
    <scope>NUCLEOTIDE SEQUENCE [LARGE SCALE GENOMIC DNA]</scope>
    <source>
        <strain evidence="2 3">25A3E</strain>
    </source>
</reference>
<evidence type="ECO:0000259" key="1">
    <source>
        <dbReference type="Pfam" id="PF00561"/>
    </source>
</evidence>
<feature type="domain" description="AB hydrolase-1" evidence="1">
    <location>
        <begin position="64"/>
        <end position="294"/>
    </location>
</feature>
<dbReference type="SUPFAM" id="SSF53474">
    <property type="entry name" value="alpha/beta-Hydrolases"/>
    <property type="match status" value="1"/>
</dbReference>
<dbReference type="PRINTS" id="PR00412">
    <property type="entry name" value="EPOXHYDRLASE"/>
</dbReference>
<keyword evidence="2" id="KW-0378">Hydrolase</keyword>